<dbReference type="GO" id="GO:0008324">
    <property type="term" value="F:monoatomic cation transmembrane transporter activity"/>
    <property type="evidence" value="ECO:0007669"/>
    <property type="project" value="InterPro"/>
</dbReference>
<dbReference type="Proteomes" id="UP000050430">
    <property type="component" value="Unassembled WGS sequence"/>
</dbReference>
<organism evidence="10 11">
    <name type="scientific">Leptolinea tardivitalis</name>
    <dbReference type="NCBI Taxonomy" id="229920"/>
    <lineage>
        <taxon>Bacteria</taxon>
        <taxon>Bacillati</taxon>
        <taxon>Chloroflexota</taxon>
        <taxon>Anaerolineae</taxon>
        <taxon>Anaerolineales</taxon>
        <taxon>Anaerolineaceae</taxon>
        <taxon>Leptolinea</taxon>
    </lineage>
</organism>
<feature type="transmembrane region" description="Helical" evidence="7">
    <location>
        <begin position="87"/>
        <end position="109"/>
    </location>
</feature>
<feature type="transmembrane region" description="Helical" evidence="7">
    <location>
        <begin position="32"/>
        <end position="50"/>
    </location>
</feature>
<proteinExistence type="inferred from homology"/>
<dbReference type="STRING" id="229920.ADM99_14890"/>
<dbReference type="Pfam" id="PF02080">
    <property type="entry name" value="TrkA_C"/>
    <property type="match status" value="1"/>
</dbReference>
<dbReference type="GO" id="GO:0016020">
    <property type="term" value="C:membrane"/>
    <property type="evidence" value="ECO:0007669"/>
    <property type="project" value="UniProtKB-SubCell"/>
</dbReference>
<feature type="transmembrane region" description="Helical" evidence="7">
    <location>
        <begin position="6"/>
        <end position="25"/>
    </location>
</feature>
<reference evidence="10 11" key="1">
    <citation type="submission" date="2015-07" db="EMBL/GenBank/DDBJ databases">
        <title>Genome sequence of Leptolinea tardivitalis DSM 16556.</title>
        <authorList>
            <person name="Hemp J."/>
            <person name="Ward L.M."/>
            <person name="Pace L.A."/>
            <person name="Fischer W.W."/>
        </authorList>
    </citation>
    <scope>NUCLEOTIDE SEQUENCE [LARGE SCALE GENOMIC DNA]</scope>
    <source>
        <strain evidence="10 11">YMTK-2</strain>
    </source>
</reference>
<dbReference type="InterPro" id="IPR006153">
    <property type="entry name" value="Cation/H_exchanger_TM"/>
</dbReference>
<feature type="domain" description="RCK C-terminal" evidence="9">
    <location>
        <begin position="578"/>
        <end position="661"/>
    </location>
</feature>
<feature type="transmembrane region" description="Helical" evidence="7">
    <location>
        <begin position="326"/>
        <end position="345"/>
    </location>
</feature>
<sequence>MHELPILLNITIALVAAFIGGLAVRKIGLPPIVGYLLAGIVIGPFTPGFIGDIATIQELAELGVIFLMLGVGLHFSFDDLLKVRDIAIPGALLQMILATLAGFGLSRFWGWSVPAGIVLGLAVSVASTVVLLRGLMDNSLLNTPHGQAAVGWLVMEDILSVMILVFMPVFSGHGEFNWTVIGTTLLKIAAFGIVMFVLGKKFIPWLLERIAHTRSRELFLLAVLAITLGTALGSAKLFGISLALGAFVAGAIISQSHLSHQVGADINSFKDAFAVLFFVSVGMLVNPVFLWQNLGLVVALSLLIILGKLIITLFLGTLFPHPAQTFIVIAIGLSQIGEFSFILGQEGVLLNYLSADQYSLILAGSIISIALNPFMYRLVPLLNQWLRNVPFLWKRLDRHDVRPILPESGIKDHVVIIGYGQVGCHLVDVLEMLHVPQLVIETEAAQIEALNKRGIPSLFGDAANSEVIKFARLETAALLVITIPDESSTALIVTSAKDINPNLRVIARASSMEGINTLTERGANHIVHPELEGGLEILSHTLLELNFPLREVHQYTEAIRHDRYNTTINTPEEFNTLQDMLTFIDAIDITWTKIPAESPLIGQSLSEANIRAHTGASIVALIRDGHITANPKSSTIFEIADRIGLIGDHDNVEAALQLIRGTPKVIETGDETPFIAPSPDTQIP</sequence>
<evidence type="ECO:0000313" key="10">
    <source>
        <dbReference type="EMBL" id="KPL70429.1"/>
    </source>
</evidence>
<gene>
    <name evidence="10" type="ORF">ADM99_14890</name>
</gene>
<evidence type="ECO:0000256" key="4">
    <source>
        <dbReference type="ARBA" id="ARBA00022692"/>
    </source>
</evidence>
<dbReference type="InterPro" id="IPR036721">
    <property type="entry name" value="RCK_C_sf"/>
</dbReference>
<dbReference type="Gene3D" id="1.20.1530.20">
    <property type="match status" value="1"/>
</dbReference>
<keyword evidence="6 7" id="KW-0472">Membrane</keyword>
<dbReference type="InterPro" id="IPR038770">
    <property type="entry name" value="Na+/solute_symporter_sf"/>
</dbReference>
<evidence type="ECO:0000313" key="11">
    <source>
        <dbReference type="Proteomes" id="UP000050430"/>
    </source>
</evidence>
<feature type="domain" description="RCK N-terminal" evidence="8">
    <location>
        <begin position="411"/>
        <end position="527"/>
    </location>
</feature>
<dbReference type="PANTHER" id="PTHR42751:SF1">
    <property type="entry name" value="CATION_PROTON ANTIPORTER YBAL-RELATED"/>
    <property type="match status" value="1"/>
</dbReference>
<feature type="transmembrane region" description="Helical" evidence="7">
    <location>
        <begin position="115"/>
        <end position="136"/>
    </location>
</feature>
<dbReference type="SUPFAM" id="SSF51735">
    <property type="entry name" value="NAD(P)-binding Rossmann-fold domains"/>
    <property type="match status" value="1"/>
</dbReference>
<feature type="transmembrane region" description="Helical" evidence="7">
    <location>
        <begin position="176"/>
        <end position="198"/>
    </location>
</feature>
<protein>
    <submittedName>
        <fullName evidence="10">Sodium:proton exchanger</fullName>
    </submittedName>
</protein>
<keyword evidence="11" id="KW-1185">Reference proteome</keyword>
<dbReference type="Gene3D" id="3.30.70.1450">
    <property type="entry name" value="Regulator of K+ conductance, C-terminal domain"/>
    <property type="match status" value="1"/>
</dbReference>
<name>A0A0P6XH44_9CHLR</name>
<feature type="transmembrane region" description="Helical" evidence="7">
    <location>
        <begin position="296"/>
        <end position="319"/>
    </location>
</feature>
<feature type="transmembrane region" description="Helical" evidence="7">
    <location>
        <begin position="218"/>
        <end position="235"/>
    </location>
</feature>
<dbReference type="OrthoDB" id="9793589at2"/>
<evidence type="ECO:0000259" key="8">
    <source>
        <dbReference type="PROSITE" id="PS51201"/>
    </source>
</evidence>
<keyword evidence="4 7" id="KW-0812">Transmembrane</keyword>
<evidence type="ECO:0000256" key="3">
    <source>
        <dbReference type="ARBA" id="ARBA00022448"/>
    </source>
</evidence>
<comment type="caution">
    <text evidence="10">The sequence shown here is derived from an EMBL/GenBank/DDBJ whole genome shotgun (WGS) entry which is preliminary data.</text>
</comment>
<evidence type="ECO:0000259" key="9">
    <source>
        <dbReference type="PROSITE" id="PS51202"/>
    </source>
</evidence>
<evidence type="ECO:0000256" key="5">
    <source>
        <dbReference type="ARBA" id="ARBA00022989"/>
    </source>
</evidence>
<dbReference type="InterPro" id="IPR006037">
    <property type="entry name" value="RCK_C"/>
</dbReference>
<feature type="transmembrane region" description="Helical" evidence="7">
    <location>
        <begin position="148"/>
        <end position="170"/>
    </location>
</feature>
<feature type="transmembrane region" description="Helical" evidence="7">
    <location>
        <begin position="357"/>
        <end position="379"/>
    </location>
</feature>
<dbReference type="AlphaFoldDB" id="A0A0P6XH44"/>
<keyword evidence="5 7" id="KW-1133">Transmembrane helix</keyword>
<dbReference type="GO" id="GO:0006813">
    <property type="term" value="P:potassium ion transport"/>
    <property type="evidence" value="ECO:0007669"/>
    <property type="project" value="InterPro"/>
</dbReference>
<evidence type="ECO:0000256" key="7">
    <source>
        <dbReference type="SAM" id="Phobius"/>
    </source>
</evidence>
<dbReference type="PROSITE" id="PS51202">
    <property type="entry name" value="RCK_C"/>
    <property type="match status" value="1"/>
</dbReference>
<keyword evidence="3" id="KW-0813">Transport</keyword>
<evidence type="ECO:0000256" key="6">
    <source>
        <dbReference type="ARBA" id="ARBA00023136"/>
    </source>
</evidence>
<feature type="transmembrane region" description="Helical" evidence="7">
    <location>
        <begin position="272"/>
        <end position="290"/>
    </location>
</feature>
<dbReference type="GO" id="GO:1902600">
    <property type="term" value="P:proton transmembrane transport"/>
    <property type="evidence" value="ECO:0007669"/>
    <property type="project" value="InterPro"/>
</dbReference>
<dbReference type="InterPro" id="IPR003148">
    <property type="entry name" value="RCK_N"/>
</dbReference>
<dbReference type="Pfam" id="PF00999">
    <property type="entry name" value="Na_H_Exchanger"/>
    <property type="match status" value="1"/>
</dbReference>
<dbReference type="Pfam" id="PF02254">
    <property type="entry name" value="TrkA_N"/>
    <property type="match status" value="1"/>
</dbReference>
<accession>A0A0P6XH44</accession>
<dbReference type="GO" id="GO:0015297">
    <property type="term" value="F:antiporter activity"/>
    <property type="evidence" value="ECO:0007669"/>
    <property type="project" value="InterPro"/>
</dbReference>
<evidence type="ECO:0000256" key="1">
    <source>
        <dbReference type="ARBA" id="ARBA00004141"/>
    </source>
</evidence>
<comment type="similarity">
    <text evidence="2">Belongs to the monovalent cation:proton antiporter 2 (CPA2) transporter (TC 2.A.37) family.</text>
</comment>
<dbReference type="InterPro" id="IPR036291">
    <property type="entry name" value="NAD(P)-bd_dom_sf"/>
</dbReference>
<dbReference type="EMBL" id="LGCK01000014">
    <property type="protein sequence ID" value="KPL70429.1"/>
    <property type="molecule type" value="Genomic_DNA"/>
</dbReference>
<dbReference type="PANTHER" id="PTHR42751">
    <property type="entry name" value="SODIUM/HYDROGEN EXCHANGER FAMILY/TRKA DOMAIN PROTEIN"/>
    <property type="match status" value="1"/>
</dbReference>
<evidence type="ECO:0000256" key="2">
    <source>
        <dbReference type="ARBA" id="ARBA00005551"/>
    </source>
</evidence>
<comment type="subcellular location">
    <subcellularLocation>
        <location evidence="1">Membrane</location>
        <topology evidence="1">Multi-pass membrane protein</topology>
    </subcellularLocation>
</comment>
<dbReference type="PROSITE" id="PS51201">
    <property type="entry name" value="RCK_N"/>
    <property type="match status" value="1"/>
</dbReference>
<dbReference type="RefSeq" id="WP_062422314.1">
    <property type="nucleotide sequence ID" value="NZ_BBYA01000010.1"/>
</dbReference>
<dbReference type="SUPFAM" id="SSF116726">
    <property type="entry name" value="TrkA C-terminal domain-like"/>
    <property type="match status" value="1"/>
</dbReference>
<feature type="transmembrane region" description="Helical" evidence="7">
    <location>
        <begin position="56"/>
        <end position="75"/>
    </location>
</feature>
<dbReference type="Gene3D" id="3.40.50.720">
    <property type="entry name" value="NAD(P)-binding Rossmann-like Domain"/>
    <property type="match status" value="1"/>
</dbReference>